<protein>
    <submittedName>
        <fullName evidence="1">Uncharacterized protein</fullName>
    </submittedName>
</protein>
<dbReference type="EMBL" id="BSTJ01000016">
    <property type="protein sequence ID" value="GLY80746.1"/>
    <property type="molecule type" value="Genomic_DNA"/>
</dbReference>
<gene>
    <name evidence="1" type="ORF">Airi01_090130</name>
</gene>
<name>A0A9W6RRT2_9ACTN</name>
<sequence>MPSEVDRIEVPWVLLALRAYPPPEFVAVTALPEITANSSTGEAVSTMAVRVIRAPVTKREPDIHRIAVILPWSPNAAGQTHGRKRTAGVAGLRCPARV</sequence>
<comment type="caution">
    <text evidence="1">The sequence shown here is derived from an EMBL/GenBank/DDBJ whole genome shotgun (WGS) entry which is preliminary data.</text>
</comment>
<dbReference type="AlphaFoldDB" id="A0A9W6RRT2"/>
<reference evidence="1" key="1">
    <citation type="submission" date="2023-03" db="EMBL/GenBank/DDBJ databases">
        <title>Actinoallomurus iriomotensis NBRC 103681.</title>
        <authorList>
            <person name="Ichikawa N."/>
            <person name="Sato H."/>
            <person name="Tonouchi N."/>
        </authorList>
    </citation>
    <scope>NUCLEOTIDE SEQUENCE</scope>
    <source>
        <strain evidence="1">NBRC 103681</strain>
    </source>
</reference>
<accession>A0A9W6RRT2</accession>
<evidence type="ECO:0000313" key="1">
    <source>
        <dbReference type="EMBL" id="GLY80746.1"/>
    </source>
</evidence>
<proteinExistence type="predicted"/>
<dbReference type="Proteomes" id="UP001165135">
    <property type="component" value="Unassembled WGS sequence"/>
</dbReference>
<organism evidence="1 2">
    <name type="scientific">Actinoallomurus iriomotensis</name>
    <dbReference type="NCBI Taxonomy" id="478107"/>
    <lineage>
        <taxon>Bacteria</taxon>
        <taxon>Bacillati</taxon>
        <taxon>Actinomycetota</taxon>
        <taxon>Actinomycetes</taxon>
        <taxon>Streptosporangiales</taxon>
        <taxon>Thermomonosporaceae</taxon>
        <taxon>Actinoallomurus</taxon>
    </lineage>
</organism>
<evidence type="ECO:0000313" key="2">
    <source>
        <dbReference type="Proteomes" id="UP001165135"/>
    </source>
</evidence>